<keyword evidence="1" id="KW-0433">Leucine-rich repeat</keyword>
<sequence length="217" mass="24270">MRKTVLALIIALIALAAWQYKLQKTANQQLLIAEQRVKDVVSAGTNDLDFKDLTELRKLPANIPDIPNLKSLNARGTNLSDLTGLEGNATLERLDVNMTRVSDLSPLNGLPNLKLVYLHDTWVSDVSPLATLPSLERLDIGNTQIETLVPVLQIENLNWLNLHNSHALDGSGEQFAILQERPFLQLSGGSGFRQNYQPGWQYNMMQHLSRLREKLGL</sequence>
<comment type="caution">
    <text evidence="3">The sequence shown here is derived from an EMBL/GenBank/DDBJ whole genome shotgun (WGS) entry which is preliminary data.</text>
</comment>
<dbReference type="RefSeq" id="WP_010440231.1">
    <property type="nucleotide sequence ID" value="NZ_AEYW01000006.1"/>
</dbReference>
<dbReference type="Pfam" id="PF12799">
    <property type="entry name" value="LRR_4"/>
    <property type="match status" value="1"/>
</dbReference>
<dbReference type="InterPro" id="IPR032675">
    <property type="entry name" value="LRR_dom_sf"/>
</dbReference>
<dbReference type="Proteomes" id="UP000271700">
    <property type="component" value="Unassembled WGS sequence"/>
</dbReference>
<evidence type="ECO:0008006" key="5">
    <source>
        <dbReference type="Google" id="ProtNLM"/>
    </source>
</evidence>
<proteinExistence type="predicted"/>
<gene>
    <name evidence="3" type="ORF">CLV75_0647</name>
</gene>
<dbReference type="SUPFAM" id="SSF52058">
    <property type="entry name" value="L domain-like"/>
    <property type="match status" value="1"/>
</dbReference>
<dbReference type="EMBL" id="RCCT01000001">
    <property type="protein sequence ID" value="RLK10668.1"/>
    <property type="molecule type" value="Genomic_DNA"/>
</dbReference>
<keyword evidence="2" id="KW-0677">Repeat</keyword>
<dbReference type="InterPro" id="IPR025875">
    <property type="entry name" value="Leu-rich_rpt_4"/>
</dbReference>
<evidence type="ECO:0000313" key="4">
    <source>
        <dbReference type="Proteomes" id="UP000271700"/>
    </source>
</evidence>
<dbReference type="PANTHER" id="PTHR46652:SF3">
    <property type="entry name" value="LEUCINE-RICH REPEAT-CONTAINING PROTEIN 9"/>
    <property type="match status" value="1"/>
</dbReference>
<reference evidence="3 4" key="1">
    <citation type="submission" date="2018-10" db="EMBL/GenBank/DDBJ databases">
        <title>Genomic Encyclopedia of Archaeal and Bacterial Type Strains, Phase II (KMG-II): from individual species to whole genera.</title>
        <authorList>
            <person name="Goeker M."/>
        </authorList>
    </citation>
    <scope>NUCLEOTIDE SEQUENCE [LARGE SCALE GENOMIC DNA]</scope>
    <source>
        <strain evidence="3 4">DSM 29317</strain>
    </source>
</reference>
<evidence type="ECO:0000313" key="3">
    <source>
        <dbReference type="EMBL" id="RLK10668.1"/>
    </source>
</evidence>
<protein>
    <recommendedName>
        <fullName evidence="5">Leucine rich repeat (LRR) protein</fullName>
    </recommendedName>
</protein>
<keyword evidence="4" id="KW-1185">Reference proteome</keyword>
<dbReference type="InterPro" id="IPR050836">
    <property type="entry name" value="SDS22/Internalin_LRR"/>
</dbReference>
<dbReference type="STRING" id="981384.GCA_000192475_03318"/>
<name>A0A497ZML6_9RHOB</name>
<dbReference type="Gene3D" id="3.80.10.10">
    <property type="entry name" value="Ribonuclease Inhibitor"/>
    <property type="match status" value="1"/>
</dbReference>
<dbReference type="AlphaFoldDB" id="A0A497ZML6"/>
<dbReference type="PANTHER" id="PTHR46652">
    <property type="entry name" value="LEUCINE-RICH REPEAT AND IQ DOMAIN-CONTAINING PROTEIN 1-RELATED"/>
    <property type="match status" value="1"/>
</dbReference>
<evidence type="ECO:0000256" key="1">
    <source>
        <dbReference type="ARBA" id="ARBA00022614"/>
    </source>
</evidence>
<accession>A0A497ZML6</accession>
<organism evidence="3 4">
    <name type="scientific">Ruegeria conchae</name>
    <dbReference type="NCBI Taxonomy" id="981384"/>
    <lineage>
        <taxon>Bacteria</taxon>
        <taxon>Pseudomonadati</taxon>
        <taxon>Pseudomonadota</taxon>
        <taxon>Alphaproteobacteria</taxon>
        <taxon>Rhodobacterales</taxon>
        <taxon>Roseobacteraceae</taxon>
        <taxon>Ruegeria</taxon>
    </lineage>
</organism>
<evidence type="ECO:0000256" key="2">
    <source>
        <dbReference type="ARBA" id="ARBA00022737"/>
    </source>
</evidence>